<gene>
    <name evidence="5" type="ORF">C7B45_12970</name>
</gene>
<sequence length="297" mass="32600">MNPVICFDHVTKSFTHTRAVDDVSLKIFAGQSVTLLGPNGAGKSTSIALMLGLQKPTSGRVTLFGANPVRSISHERLGVVLQNVSIPDRLRVTECINLARGFYPHPLPLSTLLHLSGLEADAHLWANSLSGGKMRRLQFALAMAGDPHLLFLDEPTVGMDVAAKHHFWDTLHTLVTAGKTILLTTHDLNEADLISSRVIVMNHGRIVADAAPEVIKTQFASRQIHFSCATTDLLDALQNWPETVSVESRGQHYTISTRDSDQTLRRLLGRPWPIHDVLVTGGGLEEAFMRLTKEETK</sequence>
<keyword evidence="2" id="KW-0547">Nucleotide-binding</keyword>
<dbReference type="InterPro" id="IPR003439">
    <property type="entry name" value="ABC_transporter-like_ATP-bd"/>
</dbReference>
<dbReference type="Proteomes" id="UP000241848">
    <property type="component" value="Unassembled WGS sequence"/>
</dbReference>
<dbReference type="PANTHER" id="PTHR42711:SF17">
    <property type="entry name" value="ABC TRANSPORTER ATP-BINDING PROTEIN"/>
    <property type="match status" value="1"/>
</dbReference>
<dbReference type="GO" id="GO:0016887">
    <property type="term" value="F:ATP hydrolysis activity"/>
    <property type="evidence" value="ECO:0007669"/>
    <property type="project" value="InterPro"/>
</dbReference>
<comment type="caution">
    <text evidence="5">The sequence shown here is derived from an EMBL/GenBank/DDBJ whole genome shotgun (WGS) entry which is preliminary data.</text>
</comment>
<dbReference type="InterPro" id="IPR050763">
    <property type="entry name" value="ABC_transporter_ATP-binding"/>
</dbReference>
<dbReference type="AlphaFoldDB" id="A0A2T2WF72"/>
<dbReference type="InterPro" id="IPR003593">
    <property type="entry name" value="AAA+_ATPase"/>
</dbReference>
<keyword evidence="1" id="KW-0813">Transport</keyword>
<dbReference type="Pfam" id="PF00005">
    <property type="entry name" value="ABC_tran"/>
    <property type="match status" value="1"/>
</dbReference>
<dbReference type="SUPFAM" id="SSF52540">
    <property type="entry name" value="P-loop containing nucleoside triphosphate hydrolases"/>
    <property type="match status" value="1"/>
</dbReference>
<reference evidence="5 6" key="1">
    <citation type="journal article" date="2014" name="BMC Genomics">
        <title>Comparison of environmental and isolate Sulfobacillus genomes reveals diverse carbon, sulfur, nitrogen, and hydrogen metabolisms.</title>
        <authorList>
            <person name="Justice N.B."/>
            <person name="Norman A."/>
            <person name="Brown C.T."/>
            <person name="Singh A."/>
            <person name="Thomas B.C."/>
            <person name="Banfield J.F."/>
        </authorList>
    </citation>
    <scope>NUCLEOTIDE SEQUENCE [LARGE SCALE GENOMIC DNA]</scope>
    <source>
        <strain evidence="5">AMDSBA3</strain>
    </source>
</reference>
<dbReference type="InterPro" id="IPR027417">
    <property type="entry name" value="P-loop_NTPase"/>
</dbReference>
<dbReference type="EMBL" id="PXYV01000048">
    <property type="protein sequence ID" value="PSR20870.1"/>
    <property type="molecule type" value="Genomic_DNA"/>
</dbReference>
<keyword evidence="3 5" id="KW-0067">ATP-binding</keyword>
<evidence type="ECO:0000256" key="1">
    <source>
        <dbReference type="ARBA" id="ARBA00022448"/>
    </source>
</evidence>
<dbReference type="CDD" id="cd03230">
    <property type="entry name" value="ABC_DR_subfamily_A"/>
    <property type="match status" value="1"/>
</dbReference>
<proteinExistence type="predicted"/>
<feature type="domain" description="ABC transporter" evidence="4">
    <location>
        <begin position="5"/>
        <end position="228"/>
    </location>
</feature>
<dbReference type="PROSITE" id="PS50893">
    <property type="entry name" value="ABC_TRANSPORTER_2"/>
    <property type="match status" value="1"/>
</dbReference>
<evidence type="ECO:0000256" key="3">
    <source>
        <dbReference type="ARBA" id="ARBA00022840"/>
    </source>
</evidence>
<name>A0A2T2WF72_9FIRM</name>
<protein>
    <submittedName>
        <fullName evidence="5">ABC transporter ATP-binding protein</fullName>
    </submittedName>
</protein>
<evidence type="ECO:0000313" key="6">
    <source>
        <dbReference type="Proteomes" id="UP000241848"/>
    </source>
</evidence>
<dbReference type="GO" id="GO:0005524">
    <property type="term" value="F:ATP binding"/>
    <property type="evidence" value="ECO:0007669"/>
    <property type="project" value="UniProtKB-KW"/>
</dbReference>
<evidence type="ECO:0000259" key="4">
    <source>
        <dbReference type="PROSITE" id="PS50893"/>
    </source>
</evidence>
<dbReference type="PANTHER" id="PTHR42711">
    <property type="entry name" value="ABC TRANSPORTER ATP-BINDING PROTEIN"/>
    <property type="match status" value="1"/>
</dbReference>
<evidence type="ECO:0000313" key="5">
    <source>
        <dbReference type="EMBL" id="PSR20870.1"/>
    </source>
</evidence>
<evidence type="ECO:0000256" key="2">
    <source>
        <dbReference type="ARBA" id="ARBA00022741"/>
    </source>
</evidence>
<accession>A0A2T2WF72</accession>
<dbReference type="Gene3D" id="3.40.50.300">
    <property type="entry name" value="P-loop containing nucleotide triphosphate hydrolases"/>
    <property type="match status" value="1"/>
</dbReference>
<organism evidence="5 6">
    <name type="scientific">Sulfobacillus acidophilus</name>
    <dbReference type="NCBI Taxonomy" id="53633"/>
    <lineage>
        <taxon>Bacteria</taxon>
        <taxon>Bacillati</taxon>
        <taxon>Bacillota</taxon>
        <taxon>Clostridia</taxon>
        <taxon>Eubacteriales</taxon>
        <taxon>Clostridiales Family XVII. Incertae Sedis</taxon>
        <taxon>Sulfobacillus</taxon>
    </lineage>
</organism>
<dbReference type="SMART" id="SM00382">
    <property type="entry name" value="AAA"/>
    <property type="match status" value="1"/>
</dbReference>